<dbReference type="Proteomes" id="UP000320386">
    <property type="component" value="Chromosome"/>
</dbReference>
<keyword evidence="2 3" id="KW-0808">Transferase</keyword>
<dbReference type="PANTHER" id="PTHR11712:SF336">
    <property type="entry name" value="3-OXOACYL-[ACYL-CARRIER-PROTEIN] SYNTHASE, MITOCHONDRIAL"/>
    <property type="match status" value="1"/>
</dbReference>
<evidence type="ECO:0000256" key="1">
    <source>
        <dbReference type="ARBA" id="ARBA00008467"/>
    </source>
</evidence>
<dbReference type="KEGG" id="mcad:Pan265_00850"/>
<organism evidence="5 6">
    <name type="scientific">Mucisphaera calidilacus</name>
    <dbReference type="NCBI Taxonomy" id="2527982"/>
    <lineage>
        <taxon>Bacteria</taxon>
        <taxon>Pseudomonadati</taxon>
        <taxon>Planctomycetota</taxon>
        <taxon>Phycisphaerae</taxon>
        <taxon>Phycisphaerales</taxon>
        <taxon>Phycisphaeraceae</taxon>
        <taxon>Mucisphaera</taxon>
    </lineage>
</organism>
<sequence length="439" mass="46071">MTRPVVISGLGPVCGLGLGIDALWEQACAGASAIAPVSAFDASDFKCPYGAEVSDFSVRNFVPKTYRKATKVMARDIEFAVACADLAARDAGLQTKGTAEGDERSYASARMGAHIGAGLIAADVNELTMAMAESVDDGGTFDMHQWGREGMQRLTPLWLLKYLPNMLACHVTIIHDTHGPSNTITCSQASGLLSVGESLRVIQRDDADLCFCGGAESRVNPLGMLRQEYLRLTTDASSTPPDEVVRPMDRDATGTVVGEGGAILILEAEDDYKQRTDKPAYARITGFAASQTVHPAKHNREPHPGGSANRRAIERALADAGLVADDIDLIVPGACGTPAFDQAEAEALRRVFGDRLARLPVLGHKALLGECFAGSGAIDLAIAAVALAHQKVPAIVNRNNPLPGISGNAPARETPLRHALVCGSSVGGQNAAIVLSQAS</sequence>
<evidence type="ECO:0000259" key="4">
    <source>
        <dbReference type="PROSITE" id="PS52004"/>
    </source>
</evidence>
<dbReference type="InterPro" id="IPR014030">
    <property type="entry name" value="Ketoacyl_synth_N"/>
</dbReference>
<feature type="domain" description="Ketosynthase family 3 (KS3)" evidence="4">
    <location>
        <begin position="2"/>
        <end position="437"/>
    </location>
</feature>
<dbReference type="GO" id="GO:0006633">
    <property type="term" value="P:fatty acid biosynthetic process"/>
    <property type="evidence" value="ECO:0007669"/>
    <property type="project" value="TreeGrafter"/>
</dbReference>
<gene>
    <name evidence="5" type="primary">fabF_2</name>
    <name evidence="5" type="ORF">Pan265_00850</name>
</gene>
<accession>A0A518BTG2</accession>
<proteinExistence type="inferred from homology"/>
<dbReference type="InterPro" id="IPR016039">
    <property type="entry name" value="Thiolase-like"/>
</dbReference>
<dbReference type="AlphaFoldDB" id="A0A518BTG2"/>
<dbReference type="SMART" id="SM00825">
    <property type="entry name" value="PKS_KS"/>
    <property type="match status" value="1"/>
</dbReference>
<evidence type="ECO:0000256" key="3">
    <source>
        <dbReference type="RuleBase" id="RU003694"/>
    </source>
</evidence>
<dbReference type="OrthoDB" id="292158at2"/>
<dbReference type="GO" id="GO:0005829">
    <property type="term" value="C:cytosol"/>
    <property type="evidence" value="ECO:0007669"/>
    <property type="project" value="TreeGrafter"/>
</dbReference>
<keyword evidence="5" id="KW-0012">Acyltransferase</keyword>
<dbReference type="SUPFAM" id="SSF53901">
    <property type="entry name" value="Thiolase-like"/>
    <property type="match status" value="2"/>
</dbReference>
<keyword evidence="6" id="KW-1185">Reference proteome</keyword>
<reference evidence="5 6" key="1">
    <citation type="submission" date="2019-02" db="EMBL/GenBank/DDBJ databases">
        <title>Deep-cultivation of Planctomycetes and their phenomic and genomic characterization uncovers novel biology.</title>
        <authorList>
            <person name="Wiegand S."/>
            <person name="Jogler M."/>
            <person name="Boedeker C."/>
            <person name="Pinto D."/>
            <person name="Vollmers J."/>
            <person name="Rivas-Marin E."/>
            <person name="Kohn T."/>
            <person name="Peeters S.H."/>
            <person name="Heuer A."/>
            <person name="Rast P."/>
            <person name="Oberbeckmann S."/>
            <person name="Bunk B."/>
            <person name="Jeske O."/>
            <person name="Meyerdierks A."/>
            <person name="Storesund J.E."/>
            <person name="Kallscheuer N."/>
            <person name="Luecker S."/>
            <person name="Lage O.M."/>
            <person name="Pohl T."/>
            <person name="Merkel B.J."/>
            <person name="Hornburger P."/>
            <person name="Mueller R.-W."/>
            <person name="Bruemmer F."/>
            <person name="Labrenz M."/>
            <person name="Spormann A.M."/>
            <person name="Op den Camp H."/>
            <person name="Overmann J."/>
            <person name="Amann R."/>
            <person name="Jetten M.S.M."/>
            <person name="Mascher T."/>
            <person name="Medema M.H."/>
            <person name="Devos D.P."/>
            <person name="Kaster A.-K."/>
            <person name="Ovreas L."/>
            <person name="Rohde M."/>
            <person name="Galperin M.Y."/>
            <person name="Jogler C."/>
        </authorList>
    </citation>
    <scope>NUCLEOTIDE SEQUENCE [LARGE SCALE GENOMIC DNA]</scope>
    <source>
        <strain evidence="5 6">Pan265</strain>
    </source>
</reference>
<dbReference type="InterPro" id="IPR020841">
    <property type="entry name" value="PKS_Beta-ketoAc_synthase_dom"/>
</dbReference>
<dbReference type="Gene3D" id="3.40.47.10">
    <property type="match status" value="2"/>
</dbReference>
<comment type="similarity">
    <text evidence="1 3">Belongs to the thiolase-like superfamily. Beta-ketoacyl-ACP synthases family.</text>
</comment>
<evidence type="ECO:0000313" key="5">
    <source>
        <dbReference type="EMBL" id="QDU70262.1"/>
    </source>
</evidence>
<dbReference type="Pfam" id="PF00109">
    <property type="entry name" value="ketoacyl-synt"/>
    <property type="match status" value="1"/>
</dbReference>
<dbReference type="PROSITE" id="PS52004">
    <property type="entry name" value="KS3_2"/>
    <property type="match status" value="1"/>
</dbReference>
<dbReference type="PANTHER" id="PTHR11712">
    <property type="entry name" value="POLYKETIDE SYNTHASE-RELATED"/>
    <property type="match status" value="1"/>
</dbReference>
<dbReference type="GO" id="GO:0004315">
    <property type="term" value="F:3-oxoacyl-[acyl-carrier-protein] synthase activity"/>
    <property type="evidence" value="ECO:0007669"/>
    <property type="project" value="UniProtKB-EC"/>
</dbReference>
<dbReference type="InterPro" id="IPR014031">
    <property type="entry name" value="Ketoacyl_synth_C"/>
</dbReference>
<dbReference type="Pfam" id="PF02801">
    <property type="entry name" value="Ketoacyl-synt_C"/>
    <property type="match status" value="1"/>
</dbReference>
<dbReference type="InterPro" id="IPR000794">
    <property type="entry name" value="Beta-ketoacyl_synthase"/>
</dbReference>
<dbReference type="EC" id="2.3.1.179" evidence="5"/>
<name>A0A518BTG2_9BACT</name>
<evidence type="ECO:0000256" key="2">
    <source>
        <dbReference type="ARBA" id="ARBA00022679"/>
    </source>
</evidence>
<evidence type="ECO:0000313" key="6">
    <source>
        <dbReference type="Proteomes" id="UP000320386"/>
    </source>
</evidence>
<dbReference type="EMBL" id="CP036280">
    <property type="protein sequence ID" value="QDU70262.1"/>
    <property type="molecule type" value="Genomic_DNA"/>
</dbReference>
<protein>
    <submittedName>
        <fullName evidence="5">3-oxoacyl-[acyl-carrier-protein] synthase 2</fullName>
        <ecNumber evidence="5">2.3.1.179</ecNumber>
    </submittedName>
</protein>
<dbReference type="RefSeq" id="WP_145444302.1">
    <property type="nucleotide sequence ID" value="NZ_CP036280.1"/>
</dbReference>